<dbReference type="Proteomes" id="UP000264056">
    <property type="component" value="Unassembled WGS sequence"/>
</dbReference>
<evidence type="ECO:0000313" key="4">
    <source>
        <dbReference type="EMBL" id="RFU52216.1"/>
    </source>
</evidence>
<organism evidence="4 6">
    <name type="scientific">Streptococcus chenjunshii</name>
    <dbReference type="NCBI Taxonomy" id="2173853"/>
    <lineage>
        <taxon>Bacteria</taxon>
        <taxon>Bacillati</taxon>
        <taxon>Bacillota</taxon>
        <taxon>Bacilli</taxon>
        <taxon>Lactobacillales</taxon>
        <taxon>Streptococcaceae</taxon>
        <taxon>Streptococcus</taxon>
    </lineage>
</organism>
<evidence type="ECO:0000313" key="2">
    <source>
        <dbReference type="EMBL" id="AXQ78010.1"/>
    </source>
</evidence>
<dbReference type="AlphaFoldDB" id="A0A372KJN2"/>
<evidence type="ECO:0000313" key="3">
    <source>
        <dbReference type="EMBL" id="RFU51745.1"/>
    </source>
</evidence>
<keyword evidence="1" id="KW-0472">Membrane</keyword>
<evidence type="ECO:0000313" key="5">
    <source>
        <dbReference type="Proteomes" id="UP000246115"/>
    </source>
</evidence>
<dbReference type="EMBL" id="CP031733">
    <property type="protein sequence ID" value="AXQ78010.1"/>
    <property type="molecule type" value="Genomic_DNA"/>
</dbReference>
<keyword evidence="7" id="KW-1185">Reference proteome</keyword>
<dbReference type="RefSeq" id="WP_116879115.1">
    <property type="nucleotide sequence ID" value="NZ_CP031733.1"/>
</dbReference>
<dbReference type="EMBL" id="QVQY01000002">
    <property type="protein sequence ID" value="RFU51745.1"/>
    <property type="molecule type" value="Genomic_DNA"/>
</dbReference>
<reference evidence="3 7" key="1">
    <citation type="submission" date="2018-08" db="EMBL/GenBank/DDBJ databases">
        <title>Draft genome of Streptococcus sp .nov. Z2.</title>
        <authorList>
            <person name="Tian Z."/>
        </authorList>
    </citation>
    <scope>NUCLEOTIDE SEQUENCE [LARGE SCALE GENOMIC DNA]</scope>
    <source>
        <strain evidence="3 7">Z2</strain>
    </source>
</reference>
<evidence type="ECO:0000313" key="6">
    <source>
        <dbReference type="Proteomes" id="UP000262901"/>
    </source>
</evidence>
<evidence type="ECO:0000256" key="1">
    <source>
        <dbReference type="SAM" id="Phobius"/>
    </source>
</evidence>
<reference evidence="4 6" key="2">
    <citation type="submission" date="2018-08" db="EMBL/GenBank/DDBJ databases">
        <title>Draft genome of Streptococcus sp. nov. Z1.</title>
        <authorList>
            <person name="Tian Z."/>
        </authorList>
    </citation>
    <scope>NUCLEOTIDE SEQUENCE [LARGE SCALE GENOMIC DNA]</scope>
    <source>
        <strain evidence="4">Z1</strain>
        <strain evidence="6">Z1(2018)</strain>
    </source>
</reference>
<reference evidence="2" key="4">
    <citation type="journal article" date="2019" name="Int. J. Syst. Evol. Microbiol.">
        <title>Streptococcus chenjunshii sp. nov. isolated from feces of Tibetan antelopes.</title>
        <authorList>
            <person name="Tian Z."/>
            <person name="Lu S."/>
            <person name="Jin D."/>
            <person name="Yang J."/>
            <person name="Pu J."/>
            <person name="Lai X.H."/>
            <person name="Bai X.N."/>
            <person name="Wu X.M."/>
            <person name="Li J."/>
            <person name="Wang S."/>
            <person name="Xu J."/>
        </authorList>
    </citation>
    <scope>NUCLEOTIDE SEQUENCE</scope>
    <source>
        <strain evidence="2">Z15</strain>
    </source>
</reference>
<accession>A0A346NAG5</accession>
<dbReference type="KEGG" id="schj:DDV21_002440"/>
<keyword evidence="1" id="KW-0812">Transmembrane</keyword>
<gene>
    <name evidence="2" type="ORF">DDV21_002440</name>
    <name evidence="3" type="ORF">DDV22_01325</name>
    <name evidence="4" type="ORF">DDV23_10850</name>
</gene>
<protein>
    <submittedName>
        <fullName evidence="4">Uncharacterized protein</fullName>
    </submittedName>
</protein>
<reference evidence="5" key="3">
    <citation type="submission" date="2018-08" db="EMBL/GenBank/DDBJ databases">
        <title>Streptococcus chenjunshii sp. nov., isolated from stools sample of the Tibetan antelope in the Qinghai-Tibet plateau, China.</title>
        <authorList>
            <person name="Tian Z."/>
        </authorList>
    </citation>
    <scope>NUCLEOTIDE SEQUENCE [LARGE SCALE GENOMIC DNA]</scope>
    <source>
        <strain evidence="5">Z15</strain>
    </source>
</reference>
<dbReference type="Proteomes" id="UP000246115">
    <property type="component" value="Chromosome"/>
</dbReference>
<dbReference type="EMBL" id="QVQZ01000051">
    <property type="protein sequence ID" value="RFU52216.1"/>
    <property type="molecule type" value="Genomic_DNA"/>
</dbReference>
<feature type="transmembrane region" description="Helical" evidence="1">
    <location>
        <begin position="12"/>
        <end position="31"/>
    </location>
</feature>
<dbReference type="Proteomes" id="UP000262901">
    <property type="component" value="Unassembled WGS sequence"/>
</dbReference>
<evidence type="ECO:0000313" key="7">
    <source>
        <dbReference type="Proteomes" id="UP000264056"/>
    </source>
</evidence>
<dbReference type="OrthoDB" id="2184460at2"/>
<name>A0A372KJN2_9STRE</name>
<keyword evidence="1" id="KW-1133">Transmembrane helix</keyword>
<sequence length="208" mass="23205">MAKKKGLSRPAKVFWGLLAAVLIAITGIWGYNRYMEQKKIDNLYKHGFKLLEEQTALYIKENYSGISKIEFSPIFIDGDGKFTMLTANVVPVVYDEEGNKGYLGKKMDNVIPAGYGLLDGISALEFDLWGNDVVYLSDSASGKEIDVSKYDRLPDKAKLTSAPSIDENMELLVQGGQLKNIIKSSDGSPNVKIQYNTTVKKGDYTKWR</sequence>
<proteinExistence type="predicted"/>
<accession>A0A372KJN2</accession>